<proteinExistence type="predicted"/>
<evidence type="ECO:0000256" key="1">
    <source>
        <dbReference type="SAM" id="MobiDB-lite"/>
    </source>
</evidence>
<dbReference type="Proteomes" id="UP000494165">
    <property type="component" value="Unassembled WGS sequence"/>
</dbReference>
<evidence type="ECO:0000313" key="2">
    <source>
        <dbReference type="EMBL" id="CAB3367033.1"/>
    </source>
</evidence>
<comment type="caution">
    <text evidence="2">The sequence shown here is derived from an EMBL/GenBank/DDBJ whole genome shotgun (WGS) entry which is preliminary data.</text>
</comment>
<feature type="region of interest" description="Disordered" evidence="1">
    <location>
        <begin position="71"/>
        <end position="100"/>
    </location>
</feature>
<dbReference type="AlphaFoldDB" id="A0A8S1CNQ7"/>
<keyword evidence="3" id="KW-1185">Reference proteome</keyword>
<protein>
    <submittedName>
        <fullName evidence="2">Uncharacterized protein</fullName>
    </submittedName>
</protein>
<dbReference type="EMBL" id="CADEPI010000028">
    <property type="protein sequence ID" value="CAB3367033.1"/>
    <property type="molecule type" value="Genomic_DNA"/>
</dbReference>
<gene>
    <name evidence="2" type="ORF">CLODIP_2_CD07475</name>
</gene>
<sequence length="100" mass="10882">MNLFSAHSQRSLGPIWSSFRLLALRSFIETPDSPDSIFESLKPLEKVRKPASGESAPARLSQSVLGSKARCQLAHQSQKSTTNRLQQPALECPSASAGFI</sequence>
<feature type="compositionally biased region" description="Polar residues" evidence="1">
    <location>
        <begin position="74"/>
        <end position="86"/>
    </location>
</feature>
<accession>A0A8S1CNQ7</accession>
<organism evidence="2 3">
    <name type="scientific">Cloeon dipterum</name>
    <dbReference type="NCBI Taxonomy" id="197152"/>
    <lineage>
        <taxon>Eukaryota</taxon>
        <taxon>Metazoa</taxon>
        <taxon>Ecdysozoa</taxon>
        <taxon>Arthropoda</taxon>
        <taxon>Hexapoda</taxon>
        <taxon>Insecta</taxon>
        <taxon>Pterygota</taxon>
        <taxon>Palaeoptera</taxon>
        <taxon>Ephemeroptera</taxon>
        <taxon>Pisciforma</taxon>
        <taxon>Baetidae</taxon>
        <taxon>Cloeon</taxon>
    </lineage>
</organism>
<name>A0A8S1CNQ7_9INSE</name>
<evidence type="ECO:0000313" key="3">
    <source>
        <dbReference type="Proteomes" id="UP000494165"/>
    </source>
</evidence>
<reference evidence="2 3" key="1">
    <citation type="submission" date="2020-04" db="EMBL/GenBank/DDBJ databases">
        <authorList>
            <person name="Alioto T."/>
            <person name="Alioto T."/>
            <person name="Gomez Garrido J."/>
        </authorList>
    </citation>
    <scope>NUCLEOTIDE SEQUENCE [LARGE SCALE GENOMIC DNA]</scope>
</reference>
<dbReference type="OrthoDB" id="370281at2759"/>